<name>A0A2I0HXP4_PUNGR</name>
<evidence type="ECO:0000256" key="1">
    <source>
        <dbReference type="SAM" id="MobiDB-lite"/>
    </source>
</evidence>
<dbReference type="Proteomes" id="UP000233551">
    <property type="component" value="Unassembled WGS sequence"/>
</dbReference>
<evidence type="ECO:0000313" key="3">
    <source>
        <dbReference type="EMBL" id="PKI36479.1"/>
    </source>
</evidence>
<comment type="caution">
    <text evidence="3">The sequence shown here is derived from an EMBL/GenBank/DDBJ whole genome shotgun (WGS) entry which is preliminary data.</text>
</comment>
<reference evidence="3 4" key="1">
    <citation type="submission" date="2017-11" db="EMBL/GenBank/DDBJ databases">
        <title>De-novo sequencing of pomegranate (Punica granatum L.) genome.</title>
        <authorList>
            <person name="Akparov Z."/>
            <person name="Amiraslanov A."/>
            <person name="Hajiyeva S."/>
            <person name="Abbasov M."/>
            <person name="Kaur K."/>
            <person name="Hamwieh A."/>
            <person name="Solovyev V."/>
            <person name="Salamov A."/>
            <person name="Braich B."/>
            <person name="Kosarev P."/>
            <person name="Mahmoud A."/>
            <person name="Hajiyev E."/>
            <person name="Babayeva S."/>
            <person name="Izzatullayeva V."/>
            <person name="Mammadov A."/>
            <person name="Mammadov A."/>
            <person name="Sharifova S."/>
            <person name="Ojaghi J."/>
            <person name="Eynullazada K."/>
            <person name="Bayramov B."/>
            <person name="Abdulazimova A."/>
            <person name="Shahmuradov I."/>
        </authorList>
    </citation>
    <scope>NUCLEOTIDE SEQUENCE [LARGE SCALE GENOMIC DNA]</scope>
    <source>
        <strain evidence="4">cv. AG2017</strain>
        <tissue evidence="3">Leaf</tissue>
    </source>
</reference>
<sequence length="170" mass="18448">MLVAGFIELLKGWWDNYLTEAQRAYILPATQIVNGEAKIVEKKAEVGGRRGLGRWSTTSTPPLRSPAPTADAGDHGLGSGLQIGSPRPRIDRELEFEILVDSGAGATNRRPQPHPRGFRCPLWVSTTLVVGSWSLTGDRSPFPFLSEFSDQIAKNFATATIPDMIGFGQG</sequence>
<gene>
    <name evidence="3" type="ORF">CRG98_043117</name>
</gene>
<accession>A0A2I0HXP4</accession>
<protein>
    <recommendedName>
        <fullName evidence="2">DUF7746 domain-containing protein</fullName>
    </recommendedName>
</protein>
<dbReference type="Pfam" id="PF24925">
    <property type="entry name" value="DUF7746"/>
    <property type="match status" value="1"/>
</dbReference>
<keyword evidence="4" id="KW-1185">Reference proteome</keyword>
<feature type="region of interest" description="Disordered" evidence="1">
    <location>
        <begin position="50"/>
        <end position="87"/>
    </location>
</feature>
<dbReference type="InterPro" id="IPR056648">
    <property type="entry name" value="DUF7746"/>
</dbReference>
<dbReference type="AlphaFoldDB" id="A0A2I0HXP4"/>
<feature type="domain" description="DUF7746" evidence="2">
    <location>
        <begin position="1"/>
        <end position="31"/>
    </location>
</feature>
<proteinExistence type="predicted"/>
<dbReference type="EMBL" id="PGOL01004837">
    <property type="protein sequence ID" value="PKI36479.1"/>
    <property type="molecule type" value="Genomic_DNA"/>
</dbReference>
<organism evidence="3 4">
    <name type="scientific">Punica granatum</name>
    <name type="common">Pomegranate</name>
    <dbReference type="NCBI Taxonomy" id="22663"/>
    <lineage>
        <taxon>Eukaryota</taxon>
        <taxon>Viridiplantae</taxon>
        <taxon>Streptophyta</taxon>
        <taxon>Embryophyta</taxon>
        <taxon>Tracheophyta</taxon>
        <taxon>Spermatophyta</taxon>
        <taxon>Magnoliopsida</taxon>
        <taxon>eudicotyledons</taxon>
        <taxon>Gunneridae</taxon>
        <taxon>Pentapetalae</taxon>
        <taxon>rosids</taxon>
        <taxon>malvids</taxon>
        <taxon>Myrtales</taxon>
        <taxon>Lythraceae</taxon>
        <taxon>Punica</taxon>
    </lineage>
</organism>
<evidence type="ECO:0000259" key="2">
    <source>
        <dbReference type="Pfam" id="PF24925"/>
    </source>
</evidence>
<evidence type="ECO:0000313" key="4">
    <source>
        <dbReference type="Proteomes" id="UP000233551"/>
    </source>
</evidence>